<dbReference type="RefSeq" id="WP_169715282.1">
    <property type="nucleotide sequence ID" value="NZ_JACKVI010000007.1"/>
</dbReference>
<dbReference type="InterPro" id="IPR038232">
    <property type="entry name" value="PknH-like_Extracell_sf"/>
</dbReference>
<evidence type="ECO:0000259" key="2">
    <source>
        <dbReference type="Pfam" id="PF14032"/>
    </source>
</evidence>
<keyword evidence="1" id="KW-0732">Signal</keyword>
<feature type="domain" description="PknH-like extracellular" evidence="2">
    <location>
        <begin position="44"/>
        <end position="233"/>
    </location>
</feature>
<dbReference type="Gene3D" id="3.40.1000.70">
    <property type="entry name" value="PknH-like extracellular domain"/>
    <property type="match status" value="1"/>
</dbReference>
<evidence type="ECO:0000313" key="4">
    <source>
        <dbReference type="Proteomes" id="UP000194000"/>
    </source>
</evidence>
<sequence length="243" mass="25858">MRLRRIAAALVVATCVLTPSCHYNNANSARSSESPTPPPPPPTVAVAALDGLLLTPDQIDATMGAKGMAVKGATATQMNDDSRYVEDAECQVMSQAANAPVYAGSGWTAYRGQQLQEPGDSHDHYLYQNVVSFPSADKAAAFVATSAQRWLACSNRRYLAHNVAPQNDIWWSVGPVENSNGMLSVIKKDEAVPGWACQRALTAANNVAIDINACAYTEGGNFGVNIAQQIAAKVRSASPRKPR</sequence>
<keyword evidence="4" id="KW-1185">Reference proteome</keyword>
<dbReference type="Pfam" id="PF14032">
    <property type="entry name" value="PknH_C"/>
    <property type="match status" value="1"/>
</dbReference>
<accession>A0A1X1V4C2</accession>
<name>A0A1X1V4C2_9MYCO</name>
<protein>
    <recommendedName>
        <fullName evidence="2">PknH-like extracellular domain-containing protein</fullName>
    </recommendedName>
</protein>
<proteinExistence type="predicted"/>
<evidence type="ECO:0000256" key="1">
    <source>
        <dbReference type="SAM" id="SignalP"/>
    </source>
</evidence>
<dbReference type="EMBL" id="LQOW01000005">
    <property type="protein sequence ID" value="ORV63933.1"/>
    <property type="molecule type" value="Genomic_DNA"/>
</dbReference>
<dbReference type="STRING" id="1260918.AWC06_08070"/>
<gene>
    <name evidence="3" type="ORF">AWC06_08070</name>
</gene>
<dbReference type="InterPro" id="IPR026954">
    <property type="entry name" value="PknH-like_Extracell"/>
</dbReference>
<comment type="caution">
    <text evidence="3">The sequence shown here is derived from an EMBL/GenBank/DDBJ whole genome shotgun (WGS) entry which is preliminary data.</text>
</comment>
<dbReference type="Proteomes" id="UP000194000">
    <property type="component" value="Unassembled WGS sequence"/>
</dbReference>
<feature type="chain" id="PRO_5039266205" description="PknH-like extracellular domain-containing protein" evidence="1">
    <location>
        <begin position="24"/>
        <end position="243"/>
    </location>
</feature>
<evidence type="ECO:0000313" key="3">
    <source>
        <dbReference type="EMBL" id="ORV63933.1"/>
    </source>
</evidence>
<feature type="signal peptide" evidence="1">
    <location>
        <begin position="1"/>
        <end position="23"/>
    </location>
</feature>
<dbReference type="AlphaFoldDB" id="A0A1X1V4C2"/>
<reference evidence="3 4" key="1">
    <citation type="submission" date="2016-01" db="EMBL/GenBank/DDBJ databases">
        <title>The new phylogeny of the genus Mycobacterium.</title>
        <authorList>
            <person name="Tarcisio F."/>
            <person name="Conor M."/>
            <person name="Antonella G."/>
            <person name="Elisabetta G."/>
            <person name="Giulia F.S."/>
            <person name="Sara T."/>
            <person name="Anna F."/>
            <person name="Clotilde B."/>
            <person name="Roberto B."/>
            <person name="Veronica D.S."/>
            <person name="Fabio R."/>
            <person name="Monica P."/>
            <person name="Olivier J."/>
            <person name="Enrico T."/>
            <person name="Nicola S."/>
        </authorList>
    </citation>
    <scope>NUCLEOTIDE SEQUENCE [LARGE SCALE GENOMIC DNA]</scope>
    <source>
        <strain evidence="3 4">DSM 45731</strain>
    </source>
</reference>
<organism evidence="3 4">
    <name type="scientific">Mycobacterium fragae</name>
    <dbReference type="NCBI Taxonomy" id="1260918"/>
    <lineage>
        <taxon>Bacteria</taxon>
        <taxon>Bacillati</taxon>
        <taxon>Actinomycetota</taxon>
        <taxon>Actinomycetes</taxon>
        <taxon>Mycobacteriales</taxon>
        <taxon>Mycobacteriaceae</taxon>
        <taxon>Mycobacterium</taxon>
    </lineage>
</organism>